<proteinExistence type="predicted"/>
<dbReference type="InterPro" id="IPR007621">
    <property type="entry name" value="TPM_dom"/>
</dbReference>
<dbReference type="KEGG" id="wvi:Weevi_1437"/>
<dbReference type="Pfam" id="PF04536">
    <property type="entry name" value="TPM_phosphatase"/>
    <property type="match status" value="1"/>
</dbReference>
<gene>
    <name evidence="3" type="ordered locus">Weevi_1437</name>
</gene>
<protein>
    <recommendedName>
        <fullName evidence="2">TPM domain-containing protein</fullName>
    </recommendedName>
</protein>
<feature type="domain" description="TPM" evidence="2">
    <location>
        <begin position="38"/>
        <end position="161"/>
    </location>
</feature>
<keyword evidence="4" id="KW-1185">Reference proteome</keyword>
<dbReference type="EMBL" id="CP002455">
    <property type="protein sequence ID" value="ADX68138.1"/>
    <property type="molecule type" value="Genomic_DNA"/>
</dbReference>
<dbReference type="AlphaFoldDB" id="F0NYE1"/>
<feature type="transmembrane region" description="Helical" evidence="1">
    <location>
        <begin position="178"/>
        <end position="197"/>
    </location>
</feature>
<dbReference type="Proteomes" id="UP000008641">
    <property type="component" value="Chromosome"/>
</dbReference>
<dbReference type="eggNOG" id="COG1512">
    <property type="taxonomic scope" value="Bacteria"/>
</dbReference>
<evidence type="ECO:0000313" key="4">
    <source>
        <dbReference type="Proteomes" id="UP000008641"/>
    </source>
</evidence>
<evidence type="ECO:0000313" key="3">
    <source>
        <dbReference type="EMBL" id="ADX68138.1"/>
    </source>
</evidence>
<sequence length="260" mass="28733">MLALFITQKTIAQQPFQQNKFITPQEVINSKTIPKRIVNDYGRIFDPMQLQALENKLVHFDDSTSTQIAIVTFRELKGYPIELLASEIGDKWGVGQKDKDNGIVVLISDLDRKVTIRTGYGAQIHIPPTIANNIIQKDMLPYFRNGDYYQGVDKGIDSMQRALKGKYKNEKTPENDQLGFWEIFFIFLIVIILLSIFSRDNNSGGNRTRRRRSLFDDVVIMNTGSTIFRGGGGSFGSGSGGGFGGFGGGSFGGGGASGSW</sequence>
<accession>F0NYE1</accession>
<reference evidence="3 4" key="1">
    <citation type="journal article" date="2011" name="Stand. Genomic Sci.">
        <title>Complete genome sequence of Weeksella virosa type strain (9751).</title>
        <authorList>
            <person name="Lang E."/>
            <person name="Teshima H."/>
            <person name="Lucas S."/>
            <person name="Lapidus A."/>
            <person name="Hammon N."/>
            <person name="Deshpande S."/>
            <person name="Nolan M."/>
            <person name="Cheng J.F."/>
            <person name="Pitluck S."/>
            <person name="Liolios K."/>
            <person name="Pagani I."/>
            <person name="Mikhailova N."/>
            <person name="Ivanova N."/>
            <person name="Mavromatis K."/>
            <person name="Pati A."/>
            <person name="Tapia R."/>
            <person name="Han C."/>
            <person name="Goodwin L."/>
            <person name="Chen A."/>
            <person name="Palaniappan K."/>
            <person name="Land M."/>
            <person name="Hauser L."/>
            <person name="Chang Y.J."/>
            <person name="Jeffries C.D."/>
            <person name="Brambilla E.M."/>
            <person name="Kopitz M."/>
            <person name="Rohde M."/>
            <person name="Goker M."/>
            <person name="Tindall B.J."/>
            <person name="Detter J.C."/>
            <person name="Woyke T."/>
            <person name="Bristow J."/>
            <person name="Eisen J.A."/>
            <person name="Markowitz V."/>
            <person name="Hugenholtz P."/>
            <person name="Klenk H.P."/>
            <person name="Kyrpides N.C."/>
        </authorList>
    </citation>
    <scope>NUCLEOTIDE SEQUENCE [LARGE SCALE GENOMIC DNA]</scope>
    <source>
        <strain evidence="4">ATCC 43766 / DSM 16922 / JCM 21250 / NBRC 16016 / NCTC 11634 / CL345/78</strain>
    </source>
</reference>
<keyword evidence="1" id="KW-1133">Transmembrane helix</keyword>
<organism evidence="3 4">
    <name type="scientific">Weeksella virosa (strain ATCC 43766 / DSM 16922 / JCM 21250 / CCUG 30538 / CDC 9751 / IAM 14551 / NBRC 16016 / NCTC 11634 / CL345/78)</name>
    <dbReference type="NCBI Taxonomy" id="865938"/>
    <lineage>
        <taxon>Bacteria</taxon>
        <taxon>Pseudomonadati</taxon>
        <taxon>Bacteroidota</taxon>
        <taxon>Flavobacteriia</taxon>
        <taxon>Flavobacteriales</taxon>
        <taxon>Weeksellaceae</taxon>
        <taxon>Weeksella</taxon>
    </lineage>
</organism>
<evidence type="ECO:0000256" key="1">
    <source>
        <dbReference type="SAM" id="Phobius"/>
    </source>
</evidence>
<dbReference type="PANTHER" id="PTHR30373:SF2">
    <property type="entry name" value="UPF0603 PROTEIN YGCG"/>
    <property type="match status" value="1"/>
</dbReference>
<dbReference type="STRING" id="865938.Weevi_1437"/>
<dbReference type="HOGENOM" id="CLU_035211_2_3_10"/>
<name>F0NYE1_WEEVC</name>
<reference evidence="4" key="2">
    <citation type="journal article" date="2011" name="Stand. Genomic Sci.">
        <title>Complete genome sequence of Weeksella virosa type strain (9751T).</title>
        <authorList>
            <person name="Lang E."/>
            <person name="Teshima H."/>
            <person name="Lucas S."/>
            <person name="Lapidus A."/>
            <person name="Hammon N."/>
            <person name="Deshpande S."/>
            <person name="Nolan M."/>
            <person name="Cheng J."/>
            <person name="Pitluck S."/>
            <person name="Liolios K."/>
            <person name="Pagani I."/>
            <person name="Mikhailova N."/>
            <person name="Ivanova N."/>
            <person name="Mavromatis K."/>
            <person name="Pati A."/>
            <person name="Tapia R."/>
            <person name="Han C."/>
            <person name="Goodwin L."/>
            <person name="Chen A."/>
            <person name="Palaniappan K."/>
            <person name="Land M."/>
            <person name="Hauser L."/>
            <person name="Chang Y."/>
            <person name="Jeffries C."/>
            <person name="Brambilla E."/>
            <person name="Kopitz M."/>
            <person name="Rohde M."/>
            <person name="Goker M."/>
            <person name="Tindall B."/>
            <person name="Detter J."/>
            <person name="Woyke T."/>
            <person name="Bristow J."/>
            <person name="Eisen J."/>
            <person name="Markowitz V."/>
            <person name="Hugenholtz P."/>
            <person name="Klenk H."/>
            <person name="Kyrpides N."/>
        </authorList>
    </citation>
    <scope>NUCLEOTIDE SEQUENCE [LARGE SCALE GENOMIC DNA]</scope>
    <source>
        <strain evidence="4">ATCC 43766 / DSM 16922 / JCM 21250 / NBRC 16016 / NCTC 11634 / CL345/78</strain>
    </source>
</reference>
<evidence type="ECO:0000259" key="2">
    <source>
        <dbReference type="Pfam" id="PF04536"/>
    </source>
</evidence>
<dbReference type="Gene3D" id="3.10.310.50">
    <property type="match status" value="1"/>
</dbReference>
<keyword evidence="1" id="KW-0472">Membrane</keyword>
<keyword evidence="1" id="KW-0812">Transmembrane</keyword>
<dbReference type="PANTHER" id="PTHR30373">
    <property type="entry name" value="UPF0603 PROTEIN YGCG"/>
    <property type="match status" value="1"/>
</dbReference>